<dbReference type="RefSeq" id="WP_342693491.1">
    <property type="nucleotide sequence ID" value="NZ_JBCGDP010000034.1"/>
</dbReference>
<comment type="caution">
    <text evidence="2">The sequence shown here is derived from an EMBL/GenBank/DDBJ whole genome shotgun (WGS) entry which is preliminary data.</text>
</comment>
<keyword evidence="3" id="KW-1185">Reference proteome</keyword>
<dbReference type="EMBL" id="JBCGDP010000034">
    <property type="protein sequence ID" value="MEM0578685.1"/>
    <property type="molecule type" value="Genomic_DNA"/>
</dbReference>
<dbReference type="Proteomes" id="UP001468798">
    <property type="component" value="Unassembled WGS sequence"/>
</dbReference>
<feature type="region of interest" description="Disordered" evidence="1">
    <location>
        <begin position="29"/>
        <end position="50"/>
    </location>
</feature>
<accession>A0ABU9NTM1</accession>
<name>A0ABU9NTM1_9FLAO</name>
<evidence type="ECO:0000313" key="3">
    <source>
        <dbReference type="Proteomes" id="UP001468798"/>
    </source>
</evidence>
<sequence>MKIVEKAFQDKLKDTNFITELKDQAQKHLDGGQLKGTNREQKLHKKVDKL</sequence>
<protein>
    <submittedName>
        <fullName evidence="2">Uncharacterized protein</fullName>
    </submittedName>
</protein>
<proteinExistence type="predicted"/>
<reference evidence="2 3" key="1">
    <citation type="submission" date="2024-03" db="EMBL/GenBank/DDBJ databases">
        <title>Two novel species of the genus Flavobacterium exhibiting potentially degradation of complex polysaccharides.</title>
        <authorList>
            <person name="Lian X."/>
        </authorList>
    </citation>
    <scope>NUCLEOTIDE SEQUENCE [LARGE SCALE GENOMIC DNA]</scope>
    <source>
        <strain evidence="2 3">N6</strain>
    </source>
</reference>
<gene>
    <name evidence="2" type="ORF">WFZ86_19440</name>
</gene>
<organism evidence="2 3">
    <name type="scientific">Flavobacterium polysaccharolyticum</name>
    <dbReference type="NCBI Taxonomy" id="3133148"/>
    <lineage>
        <taxon>Bacteria</taxon>
        <taxon>Pseudomonadati</taxon>
        <taxon>Bacteroidota</taxon>
        <taxon>Flavobacteriia</taxon>
        <taxon>Flavobacteriales</taxon>
        <taxon>Flavobacteriaceae</taxon>
        <taxon>Flavobacterium</taxon>
    </lineage>
</organism>
<evidence type="ECO:0000313" key="2">
    <source>
        <dbReference type="EMBL" id="MEM0578685.1"/>
    </source>
</evidence>
<evidence type="ECO:0000256" key="1">
    <source>
        <dbReference type="SAM" id="MobiDB-lite"/>
    </source>
</evidence>